<dbReference type="SUPFAM" id="SSF51366">
    <property type="entry name" value="Ribulose-phoshate binding barrel"/>
    <property type="match status" value="1"/>
</dbReference>
<dbReference type="Pfam" id="PF00977">
    <property type="entry name" value="His_biosynth"/>
    <property type="match status" value="1"/>
</dbReference>
<evidence type="ECO:0000256" key="10">
    <source>
        <dbReference type="ARBA" id="ARBA00023235"/>
    </source>
</evidence>
<dbReference type="AlphaFoldDB" id="A0A6I6DGP8"/>
<dbReference type="CDD" id="cd04732">
    <property type="entry name" value="HisA"/>
    <property type="match status" value="1"/>
</dbReference>
<evidence type="ECO:0000256" key="1">
    <source>
        <dbReference type="ARBA" id="ARBA00000901"/>
    </source>
</evidence>
<evidence type="ECO:0000256" key="6">
    <source>
        <dbReference type="ARBA" id="ARBA00018464"/>
    </source>
</evidence>
<accession>A0A6I6DGP8</accession>
<evidence type="ECO:0000313" key="15">
    <source>
        <dbReference type="EMBL" id="QGT98819.1"/>
    </source>
</evidence>
<evidence type="ECO:0000256" key="11">
    <source>
        <dbReference type="ARBA" id="ARBA00030547"/>
    </source>
</evidence>
<keyword evidence="9 12" id="KW-0368">Histidine biosynthesis</keyword>
<dbReference type="NCBIfam" id="TIGR00007">
    <property type="entry name" value="1-(5-phosphoribosyl)-5-[(5-phosphoribosylamino)methylideneamino]imidazole-4-carboxamide isomerase"/>
    <property type="match status" value="1"/>
</dbReference>
<evidence type="ECO:0000256" key="12">
    <source>
        <dbReference type="HAMAP-Rule" id="MF_01014"/>
    </source>
</evidence>
<evidence type="ECO:0000256" key="4">
    <source>
        <dbReference type="ARBA" id="ARBA00009667"/>
    </source>
</evidence>
<evidence type="ECO:0000256" key="7">
    <source>
        <dbReference type="ARBA" id="ARBA00022490"/>
    </source>
</evidence>
<comment type="catalytic activity">
    <reaction evidence="1 12 14">
        <text>1-(5-phospho-beta-D-ribosyl)-5-[(5-phospho-beta-D-ribosylamino)methylideneamino]imidazole-4-carboxamide = 5-[(5-phospho-1-deoxy-D-ribulos-1-ylimino)methylamino]-1-(5-phospho-beta-D-ribosyl)imidazole-4-carboxamide</text>
        <dbReference type="Rhea" id="RHEA:15469"/>
        <dbReference type="ChEBI" id="CHEBI:58435"/>
        <dbReference type="ChEBI" id="CHEBI:58525"/>
        <dbReference type="EC" id="5.3.1.16"/>
    </reaction>
</comment>
<dbReference type="InterPro" id="IPR023016">
    <property type="entry name" value="HisA/PriA"/>
</dbReference>
<dbReference type="GO" id="GO:0005737">
    <property type="term" value="C:cytoplasm"/>
    <property type="evidence" value="ECO:0007669"/>
    <property type="project" value="UniProtKB-SubCell"/>
</dbReference>
<dbReference type="UniPathway" id="UPA00031">
    <property type="reaction ID" value="UER00009"/>
</dbReference>
<dbReference type="OrthoDB" id="9807749at2"/>
<dbReference type="HAMAP" id="MF_01014">
    <property type="entry name" value="HisA"/>
    <property type="match status" value="1"/>
</dbReference>
<gene>
    <name evidence="12" type="primary">hisA</name>
    <name evidence="15" type="ORF">SYNTR_0226</name>
</gene>
<evidence type="ECO:0000256" key="9">
    <source>
        <dbReference type="ARBA" id="ARBA00023102"/>
    </source>
</evidence>
<dbReference type="InterPro" id="IPR006063">
    <property type="entry name" value="HisA_bact_arch"/>
</dbReference>
<dbReference type="RefSeq" id="WP_156202775.1">
    <property type="nucleotide sequence ID" value="NZ_CP046457.1"/>
</dbReference>
<comment type="similarity">
    <text evidence="4 12 13">Belongs to the HisA/HisF family.</text>
</comment>
<dbReference type="KEGG" id="salq:SYNTR_0226"/>
<keyword evidence="8 12" id="KW-0028">Amino-acid biosynthesis</keyword>
<proteinExistence type="inferred from homology"/>
<dbReference type="InterPro" id="IPR006062">
    <property type="entry name" value="His_biosynth"/>
</dbReference>
<evidence type="ECO:0000256" key="14">
    <source>
        <dbReference type="RuleBase" id="RU003658"/>
    </source>
</evidence>
<evidence type="ECO:0000256" key="5">
    <source>
        <dbReference type="ARBA" id="ARBA00012550"/>
    </source>
</evidence>
<dbReference type="Gene3D" id="3.20.20.70">
    <property type="entry name" value="Aldolase class I"/>
    <property type="match status" value="1"/>
</dbReference>
<evidence type="ECO:0000256" key="2">
    <source>
        <dbReference type="ARBA" id="ARBA00004496"/>
    </source>
</evidence>
<feature type="active site" description="Proton acceptor" evidence="12">
    <location>
        <position position="8"/>
    </location>
</feature>
<feature type="active site" description="Proton donor" evidence="12">
    <location>
        <position position="130"/>
    </location>
</feature>
<keyword evidence="16" id="KW-1185">Reference proteome</keyword>
<dbReference type="EC" id="5.3.1.16" evidence="5 12"/>
<dbReference type="GO" id="GO:0000105">
    <property type="term" value="P:L-histidine biosynthetic process"/>
    <property type="evidence" value="ECO:0007669"/>
    <property type="project" value="UniProtKB-UniRule"/>
</dbReference>
<dbReference type="GO" id="GO:0003949">
    <property type="term" value="F:1-(5-phosphoribosyl)-5-[(5-phosphoribosylamino)methylideneamino]imidazole-4-carboxamide isomerase activity"/>
    <property type="evidence" value="ECO:0007669"/>
    <property type="project" value="UniProtKB-UniRule"/>
</dbReference>
<dbReference type="InterPro" id="IPR013785">
    <property type="entry name" value="Aldolase_TIM"/>
</dbReference>
<sequence>MIIFPAIDLKEGQCVRLVQGNKDNKTVYSDSPADVALSFQNQGAEWLHVVDLDGAFSGNPTNRNAIIRIAETINIPFQVGGGLRTSEDVEKTLSIGASRVIIGTKAVSSPEFVKELLDKFGPEKIVLGLDAKDGMVAIEGWVETSKLSAFEFGLQMKELGIQTAVYTDVSRDGLLKGPNIESIEKMALETRLHIIASGGVTSTENIKDLKHIESLGVSGAIIGKALYDGKISLADALKAAKQ</sequence>
<dbReference type="GO" id="GO:0000162">
    <property type="term" value="P:L-tryptophan biosynthetic process"/>
    <property type="evidence" value="ECO:0007669"/>
    <property type="project" value="TreeGrafter"/>
</dbReference>
<organism evidence="15 16">
    <name type="scientific">Candidatus Syntrophocurvum alkaliphilum</name>
    <dbReference type="NCBI Taxonomy" id="2293317"/>
    <lineage>
        <taxon>Bacteria</taxon>
        <taxon>Bacillati</taxon>
        <taxon>Bacillota</taxon>
        <taxon>Clostridia</taxon>
        <taxon>Eubacteriales</taxon>
        <taxon>Syntrophomonadaceae</taxon>
        <taxon>Candidatus Syntrophocurvum</taxon>
    </lineage>
</organism>
<reference evidence="16" key="1">
    <citation type="journal article" date="2019" name="Microbiology">
        <title>Complete Genome Sequence of an Uncultured Bacterium of the Candidate Phylum Bipolaricaulota.</title>
        <authorList>
            <person name="Kadnikov V.V."/>
            <person name="Mardanov A.V."/>
            <person name="Beletsky A.V."/>
            <person name="Frank Y.A."/>
            <person name="Karnachuk O.V."/>
            <person name="Ravin N.V."/>
        </authorList>
    </citation>
    <scope>NUCLEOTIDE SEQUENCE [LARGE SCALE GENOMIC DNA]</scope>
</reference>
<comment type="pathway">
    <text evidence="3 12 14">Amino-acid biosynthesis; L-histidine biosynthesis; L-histidine from 5-phospho-alpha-D-ribose 1-diphosphate: step 4/9.</text>
</comment>
<comment type="subcellular location">
    <subcellularLocation>
        <location evidence="2 12 14">Cytoplasm</location>
    </subcellularLocation>
</comment>
<name>A0A6I6DGP8_9FIRM</name>
<dbReference type="EMBL" id="CP046457">
    <property type="protein sequence ID" value="QGT98819.1"/>
    <property type="molecule type" value="Genomic_DNA"/>
</dbReference>
<keyword evidence="10 12" id="KW-0413">Isomerase</keyword>
<dbReference type="InterPro" id="IPR011060">
    <property type="entry name" value="RibuloseP-bd_barrel"/>
</dbReference>
<evidence type="ECO:0000256" key="13">
    <source>
        <dbReference type="RuleBase" id="RU003657"/>
    </source>
</evidence>
<evidence type="ECO:0000256" key="3">
    <source>
        <dbReference type="ARBA" id="ARBA00005133"/>
    </source>
</evidence>
<dbReference type="PANTHER" id="PTHR43090">
    <property type="entry name" value="1-(5-PHOSPHORIBOSYL)-5-[(5-PHOSPHORIBOSYLAMINO)METHYLIDENEAMINO] IMIDAZOLE-4-CARBOXAMIDE ISOMERASE"/>
    <property type="match status" value="1"/>
</dbReference>
<dbReference type="NCBIfam" id="NF010112">
    <property type="entry name" value="PRK13585.1"/>
    <property type="match status" value="1"/>
</dbReference>
<protein>
    <recommendedName>
        <fullName evidence="6 12">1-(5-phosphoribosyl)-5-[(5-phosphoribosylamino)methylideneamino] imidazole-4-carboxamide isomerase</fullName>
        <ecNumber evidence="5 12">5.3.1.16</ecNumber>
    </recommendedName>
    <alternativeName>
        <fullName evidence="11 12">Phosphoribosylformimino-5-aminoimidazole carboxamide ribotide isomerase</fullName>
    </alternativeName>
</protein>
<dbReference type="Proteomes" id="UP000426444">
    <property type="component" value="Chromosome"/>
</dbReference>
<dbReference type="InterPro" id="IPR044524">
    <property type="entry name" value="Isoase_HisA-like"/>
</dbReference>
<dbReference type="PANTHER" id="PTHR43090:SF2">
    <property type="entry name" value="1-(5-PHOSPHORIBOSYL)-5-[(5-PHOSPHORIBOSYLAMINO)METHYLIDENEAMINO] IMIDAZOLE-4-CARBOXAMIDE ISOMERASE"/>
    <property type="match status" value="1"/>
</dbReference>
<evidence type="ECO:0000256" key="8">
    <source>
        <dbReference type="ARBA" id="ARBA00022605"/>
    </source>
</evidence>
<dbReference type="FunFam" id="3.20.20.70:FF:000009">
    <property type="entry name" value="1-(5-phosphoribosyl)-5-[(5-phosphoribosylamino)methylideneamino] imidazole-4-carboxamide isomerase"/>
    <property type="match status" value="1"/>
</dbReference>
<keyword evidence="7 12" id="KW-0963">Cytoplasm</keyword>
<evidence type="ECO:0000313" key="16">
    <source>
        <dbReference type="Proteomes" id="UP000426444"/>
    </source>
</evidence>